<accession>A0A1V0GV61</accession>
<organism evidence="2 3">
    <name type="scientific">Paracoccus yeei</name>
    <dbReference type="NCBI Taxonomy" id="147645"/>
    <lineage>
        <taxon>Bacteria</taxon>
        <taxon>Pseudomonadati</taxon>
        <taxon>Pseudomonadota</taxon>
        <taxon>Alphaproteobacteria</taxon>
        <taxon>Rhodobacterales</taxon>
        <taxon>Paracoccaceae</taxon>
        <taxon>Paracoccus</taxon>
    </lineage>
</organism>
<evidence type="ECO:0008006" key="4">
    <source>
        <dbReference type="Google" id="ProtNLM"/>
    </source>
</evidence>
<protein>
    <recommendedName>
        <fullName evidence="4">(2Fe-2S)-binding protein</fullName>
    </recommendedName>
</protein>
<dbReference type="STRING" id="147645.A6J80_16495"/>
<gene>
    <name evidence="2" type="ORF">A6J80_16495</name>
</gene>
<dbReference type="Proteomes" id="UP000191257">
    <property type="component" value="Chromosome"/>
</dbReference>
<dbReference type="Pfam" id="PF13510">
    <property type="entry name" value="Fer2_4"/>
    <property type="match status" value="1"/>
</dbReference>
<proteinExistence type="predicted"/>
<dbReference type="InterPro" id="IPR042204">
    <property type="entry name" value="2Fe-2S-bd_N"/>
</dbReference>
<sequence length="105" mass="11161">MNAVSRFRDAPGAIPRTIRMTFNGEQVLARPGESVAAALLAQDGGATRSTPVTGAGRTPYCMMGVCFDCLVTIDGRHNIQACMTPARDGMVIHRQTGARRIGDTP</sequence>
<keyword evidence="1" id="KW-0560">Oxidoreductase</keyword>
<dbReference type="EMBL" id="CP020442">
    <property type="protein sequence ID" value="ARC37755.1"/>
    <property type="molecule type" value="Genomic_DNA"/>
</dbReference>
<evidence type="ECO:0000313" key="3">
    <source>
        <dbReference type="Proteomes" id="UP000191257"/>
    </source>
</evidence>
<name>A0A1V0GV61_9RHOB</name>
<dbReference type="InterPro" id="IPR036010">
    <property type="entry name" value="2Fe-2S_ferredoxin-like_sf"/>
</dbReference>
<dbReference type="KEGG" id="pye:A6J80_16495"/>
<dbReference type="GO" id="GO:0016491">
    <property type="term" value="F:oxidoreductase activity"/>
    <property type="evidence" value="ECO:0007669"/>
    <property type="project" value="UniProtKB-KW"/>
</dbReference>
<dbReference type="GO" id="GO:0051536">
    <property type="term" value="F:iron-sulfur cluster binding"/>
    <property type="evidence" value="ECO:0007669"/>
    <property type="project" value="InterPro"/>
</dbReference>
<keyword evidence="3" id="KW-1185">Reference proteome</keyword>
<dbReference type="AlphaFoldDB" id="A0A1V0GV61"/>
<dbReference type="Gene3D" id="3.10.20.440">
    <property type="entry name" value="2Fe-2S iron-sulphur cluster binding domain, sarcosine oxidase, alpha subunit, N-terminal domain"/>
    <property type="match status" value="1"/>
</dbReference>
<dbReference type="SUPFAM" id="SSF54292">
    <property type="entry name" value="2Fe-2S ferredoxin-like"/>
    <property type="match status" value="1"/>
</dbReference>
<dbReference type="RefSeq" id="WP_080622223.1">
    <property type="nucleotide sequence ID" value="NZ_CAWMZI010000001.1"/>
</dbReference>
<evidence type="ECO:0000313" key="2">
    <source>
        <dbReference type="EMBL" id="ARC37755.1"/>
    </source>
</evidence>
<evidence type="ECO:0000256" key="1">
    <source>
        <dbReference type="ARBA" id="ARBA00023002"/>
    </source>
</evidence>
<reference evidence="2" key="1">
    <citation type="submission" date="2017-12" db="EMBL/GenBank/DDBJ databases">
        <title>FDA dAtabase for Regulatory Grade micrObial Sequences (FDA-ARGOS): Supporting development and validation of Infectious Disease Dx tests.</title>
        <authorList>
            <person name="Campos J."/>
            <person name="Goldberg B."/>
            <person name="Tallon L."/>
            <person name="Sadzewicz L."/>
            <person name="Sengamalay N."/>
            <person name="Ott S."/>
            <person name="Godinez A."/>
            <person name="Nagaraj S."/>
            <person name="Vyas G."/>
            <person name="Aluvathingal J."/>
            <person name="Nadendla S."/>
            <person name="Geyer C."/>
            <person name="Nandy P."/>
            <person name="Hobson J."/>
            <person name="Sichtig H."/>
        </authorList>
    </citation>
    <scope>NUCLEOTIDE SEQUENCE</scope>
    <source>
        <strain evidence="2">FDAARGOS_252</strain>
    </source>
</reference>